<feature type="compositionally biased region" description="Basic residues" evidence="4">
    <location>
        <begin position="309"/>
        <end position="319"/>
    </location>
</feature>
<dbReference type="SUPFAM" id="SSF46785">
    <property type="entry name" value="Winged helix' DNA-binding domain"/>
    <property type="match status" value="1"/>
</dbReference>
<feature type="domain" description="Fork-head" evidence="5">
    <location>
        <begin position="387"/>
        <end position="499"/>
    </location>
</feature>
<comment type="subcellular location">
    <subcellularLocation>
        <location evidence="2">Nucleus</location>
    </subcellularLocation>
</comment>
<feature type="region of interest" description="Disordered" evidence="4">
    <location>
        <begin position="306"/>
        <end position="330"/>
    </location>
</feature>
<dbReference type="InterPro" id="IPR036388">
    <property type="entry name" value="WH-like_DNA-bd_sf"/>
</dbReference>
<evidence type="ECO:0000256" key="2">
    <source>
        <dbReference type="PROSITE-ProRule" id="PRU00089"/>
    </source>
</evidence>
<sequence length="1054" mass="121728">MMFEYTSDYLAEKLRENWLLRCHTDELTQWNKQEQDDDSLTNLNWLQTLNIHEFTCTGQPFSPPSTPPLHHFNVTNDDQFASTSTITTKSSSPQKLHTIHNFNVSLNNYKRNNYSLFTSLRHRNENTTYPTVNNTKHLAYYTTNNDNHSSISSSVGNTSKQYKELPLRCLNNTINFHSNYNSIHHQHTPVYTTINTTMNSNILQSSNNNCQSMLNSIYMNNNDPYLIDDKLETNATYDLSNCNDNNNNNIMINSSGDNQSLQSVGNPVKLGHYSLLPNVQKLLRNNIQQPLDMNFVMNSTTSDIMNHNSSRHLHHHHHQQQQQQHQQQHRYHLHGNYVNSANHNIIDHCISSIENYHYVIPNNKVFLKYDTLTYHEKDTYQHNEQCKPMLNAHTLIYMAMNALKKNKVTFHDICEWILNILHSIVMRKIIFYGRSSRHTTLALRDNRGNIITEYNRDIIRQNLTSSRCFQRVPRRKQEPDGSGDLWRINPELQNQLLNNRISSKFLLIWQNQISPKLPDLIELIEQYSSSSSSELNTYQRDDTNDHNVIDDDDEKEDFMINNNTTSTHLHDHSYHSDQHHHRHHHCQLLHNSITNTLKRRHIDSSNNLTDYIKSHSTFNNDMTCQSNSSSSPALSDFYTPPPAELLTETESDLTSSLLLDNEYNFNASFNSISLNENTFHNITNNSSHLLRNNYLYPSMHSSSPSKLIEHEQYCDDLHGLFNEQQNHSIINDQYLFYAPIDIDSTTNITTTISTVTTTNNNNNSSNSNSNSNNNGFIVEELSKASGLNEIPPLDDFVNDELVDPLDLTMNNMNSRLSNDWWSNNNNNNHNHNTNNCLSESMTNFINCTLNELTSREEEEEEEEKDENKDIEEHCDNDICSTDNTCCNILNENCKSMLNTEQSNVKQSKEVDDDNDDDDDDCINTMSTSLIKDEFTLSSNITTFSSTLVPESSIISSSTTTSLLIPTTRSNIINNQTNDSISLNEDYTYFNKLQMTIIKHQQNKSIITDDDTTDVDEGIDVNHSLQSPLHNQQWIDHRVNLDDLDSILGLSYHLN</sequence>
<dbReference type="EMBL" id="SKCS01000058">
    <property type="protein sequence ID" value="TNN18970.1"/>
    <property type="molecule type" value="Genomic_DNA"/>
</dbReference>
<dbReference type="Gene3D" id="1.10.10.10">
    <property type="entry name" value="Winged helix-like DNA-binding domain superfamily/Winged helix DNA-binding domain"/>
    <property type="match status" value="1"/>
</dbReference>
<dbReference type="SMART" id="SM00339">
    <property type="entry name" value="FH"/>
    <property type="match status" value="1"/>
</dbReference>
<dbReference type="InterPro" id="IPR001766">
    <property type="entry name" value="Fork_head_dom"/>
</dbReference>
<keyword evidence="7" id="KW-1185">Reference proteome</keyword>
<proteinExistence type="predicted"/>
<evidence type="ECO:0000256" key="4">
    <source>
        <dbReference type="SAM" id="MobiDB-lite"/>
    </source>
</evidence>
<dbReference type="InterPro" id="IPR036390">
    <property type="entry name" value="WH_DNA-bd_sf"/>
</dbReference>
<dbReference type="STRING" id="6182.A0A4Z2DS17"/>
<organism evidence="6 7">
    <name type="scientific">Schistosoma japonicum</name>
    <name type="common">Blood fluke</name>
    <dbReference type="NCBI Taxonomy" id="6182"/>
    <lineage>
        <taxon>Eukaryota</taxon>
        <taxon>Metazoa</taxon>
        <taxon>Spiralia</taxon>
        <taxon>Lophotrochozoa</taxon>
        <taxon>Platyhelminthes</taxon>
        <taxon>Trematoda</taxon>
        <taxon>Digenea</taxon>
        <taxon>Strigeidida</taxon>
        <taxon>Schistosomatoidea</taxon>
        <taxon>Schistosomatidae</taxon>
        <taxon>Schistosoma</taxon>
    </lineage>
</organism>
<evidence type="ECO:0000256" key="1">
    <source>
        <dbReference type="ARBA" id="ARBA00023125"/>
    </source>
</evidence>
<dbReference type="Proteomes" id="UP000311919">
    <property type="component" value="Unassembled WGS sequence"/>
</dbReference>
<accession>A0A4Z2DS17</accession>
<keyword evidence="2" id="KW-0539">Nucleus</keyword>
<dbReference type="GO" id="GO:0000981">
    <property type="term" value="F:DNA-binding transcription factor activity, RNA polymerase II-specific"/>
    <property type="evidence" value="ECO:0007669"/>
    <property type="project" value="TreeGrafter"/>
</dbReference>
<dbReference type="PANTHER" id="PTHR46805">
    <property type="entry name" value="FORKHEAD BOX PROTEIN J1"/>
    <property type="match status" value="1"/>
</dbReference>
<keyword evidence="3" id="KW-0175">Coiled coil</keyword>
<evidence type="ECO:0000313" key="6">
    <source>
        <dbReference type="EMBL" id="TNN18970.1"/>
    </source>
</evidence>
<evidence type="ECO:0000313" key="7">
    <source>
        <dbReference type="Proteomes" id="UP000311919"/>
    </source>
</evidence>
<dbReference type="PANTHER" id="PTHR46805:SF1">
    <property type="entry name" value="FORKHEAD BOX PROTEIN J1"/>
    <property type="match status" value="1"/>
</dbReference>
<dbReference type="AlphaFoldDB" id="A0A4Z2DS17"/>
<evidence type="ECO:0000259" key="5">
    <source>
        <dbReference type="PROSITE" id="PS50039"/>
    </source>
</evidence>
<evidence type="ECO:0000256" key="3">
    <source>
        <dbReference type="SAM" id="Coils"/>
    </source>
</evidence>
<keyword evidence="1 2" id="KW-0238">DNA-binding</keyword>
<feature type="DNA-binding region" description="Fork-head" evidence="2">
    <location>
        <begin position="387"/>
        <end position="499"/>
    </location>
</feature>
<feature type="coiled-coil region" evidence="3">
    <location>
        <begin position="849"/>
        <end position="876"/>
    </location>
</feature>
<protein>
    <submittedName>
        <fullName evidence="6">Forkhead box protein</fullName>
    </submittedName>
</protein>
<dbReference type="InterPro" id="IPR047513">
    <property type="entry name" value="FOXJ1"/>
</dbReference>
<gene>
    <name evidence="6" type="ORF">EWB00_009603</name>
</gene>
<dbReference type="PROSITE" id="PS50039">
    <property type="entry name" value="FORK_HEAD_3"/>
    <property type="match status" value="1"/>
</dbReference>
<dbReference type="GO" id="GO:0000978">
    <property type="term" value="F:RNA polymerase II cis-regulatory region sequence-specific DNA binding"/>
    <property type="evidence" value="ECO:0007669"/>
    <property type="project" value="TreeGrafter"/>
</dbReference>
<dbReference type="GO" id="GO:0005634">
    <property type="term" value="C:nucleus"/>
    <property type="evidence" value="ECO:0007669"/>
    <property type="project" value="UniProtKB-SubCell"/>
</dbReference>
<reference evidence="6 7" key="1">
    <citation type="submission" date="2019-03" db="EMBL/GenBank/DDBJ databases">
        <title>An improved genome assembly of the fluke Schistosoma japonicum.</title>
        <authorList>
            <person name="Hu W."/>
            <person name="Luo F."/>
            <person name="Yin M."/>
            <person name="Mo X."/>
            <person name="Sun C."/>
            <person name="Wu Q."/>
            <person name="Zhu B."/>
            <person name="Xiang M."/>
            <person name="Wang J."/>
            <person name="Wang Y."/>
            <person name="Zhang T."/>
            <person name="Xu B."/>
            <person name="Zheng H."/>
            <person name="Feng Z."/>
        </authorList>
    </citation>
    <scope>NUCLEOTIDE SEQUENCE [LARGE SCALE GENOMIC DNA]</scope>
    <source>
        <strain evidence="6">HuSjv2</strain>
        <tissue evidence="6">Worms</tissue>
    </source>
</reference>
<name>A0A4Z2DS17_SCHJA</name>
<dbReference type="OrthoDB" id="10029558at2759"/>
<comment type="caution">
    <text evidence="6">The sequence shown here is derived from an EMBL/GenBank/DDBJ whole genome shotgun (WGS) entry which is preliminary data.</text>
</comment>